<dbReference type="PANTHER" id="PTHR48021">
    <property type="match status" value="1"/>
</dbReference>
<evidence type="ECO:0000256" key="4">
    <source>
        <dbReference type="ARBA" id="ARBA00023136"/>
    </source>
</evidence>
<keyword evidence="3 6" id="KW-1133">Transmembrane helix</keyword>
<gene>
    <name evidence="8" type="ORF">NMOB1V02_LOCUS3050</name>
</gene>
<evidence type="ECO:0000256" key="2">
    <source>
        <dbReference type="ARBA" id="ARBA00022692"/>
    </source>
</evidence>
<sequence>MKFDEDFSKNPDQSEREGDSSSPISTVSPPPEERFHDVDIKYLSKPKVWPQILASMQHFTTGLFGGICFEFTSVAIPSFIKDPRTEPLNEDSISMIVSSFYLGTIFGYFLGAYVAEKLPKRIVLLATLFPMAATWTPFFFITPVAFMVLGRVLQGVVFGARTNLSHAYIMEIADKTNRDWAISTYSLAISVGTLGAALLGEFLRWDHLAMISAGTNILIFPLIYILPETPVYYVRKGDSDSARKSLTWYRGHLFNVDQELTEIKSYLSVDKTTFSWKSLTKWIRRENR</sequence>
<evidence type="ECO:0000256" key="1">
    <source>
        <dbReference type="ARBA" id="ARBA00004141"/>
    </source>
</evidence>
<evidence type="ECO:0000256" key="5">
    <source>
        <dbReference type="SAM" id="MobiDB-lite"/>
    </source>
</evidence>
<dbReference type="GO" id="GO:0016020">
    <property type="term" value="C:membrane"/>
    <property type="evidence" value="ECO:0007669"/>
    <property type="project" value="UniProtKB-SubCell"/>
</dbReference>
<protein>
    <recommendedName>
        <fullName evidence="7">Major facilitator superfamily (MFS) profile domain-containing protein</fullName>
    </recommendedName>
</protein>
<dbReference type="Proteomes" id="UP000678499">
    <property type="component" value="Unassembled WGS sequence"/>
</dbReference>
<evidence type="ECO:0000313" key="9">
    <source>
        <dbReference type="Proteomes" id="UP000678499"/>
    </source>
</evidence>
<dbReference type="GO" id="GO:0022857">
    <property type="term" value="F:transmembrane transporter activity"/>
    <property type="evidence" value="ECO:0007669"/>
    <property type="project" value="InterPro"/>
</dbReference>
<dbReference type="InterPro" id="IPR050549">
    <property type="entry name" value="MFS_Trehalose_Transporter"/>
</dbReference>
<organism evidence="8">
    <name type="scientific">Notodromas monacha</name>
    <dbReference type="NCBI Taxonomy" id="399045"/>
    <lineage>
        <taxon>Eukaryota</taxon>
        <taxon>Metazoa</taxon>
        <taxon>Ecdysozoa</taxon>
        <taxon>Arthropoda</taxon>
        <taxon>Crustacea</taxon>
        <taxon>Oligostraca</taxon>
        <taxon>Ostracoda</taxon>
        <taxon>Podocopa</taxon>
        <taxon>Podocopida</taxon>
        <taxon>Cypridocopina</taxon>
        <taxon>Cypridoidea</taxon>
        <taxon>Cyprididae</taxon>
        <taxon>Notodromas</taxon>
    </lineage>
</organism>
<evidence type="ECO:0000259" key="7">
    <source>
        <dbReference type="PROSITE" id="PS50850"/>
    </source>
</evidence>
<proteinExistence type="predicted"/>
<dbReference type="InterPro" id="IPR005828">
    <property type="entry name" value="MFS_sugar_transport-like"/>
</dbReference>
<dbReference type="AlphaFoldDB" id="A0A7R9BH64"/>
<feature type="transmembrane region" description="Helical" evidence="6">
    <location>
        <begin position="208"/>
        <end position="226"/>
    </location>
</feature>
<keyword evidence="4 6" id="KW-0472">Membrane</keyword>
<dbReference type="SUPFAM" id="SSF103473">
    <property type="entry name" value="MFS general substrate transporter"/>
    <property type="match status" value="1"/>
</dbReference>
<dbReference type="PANTHER" id="PTHR48021:SF1">
    <property type="entry name" value="GH07001P-RELATED"/>
    <property type="match status" value="1"/>
</dbReference>
<feature type="region of interest" description="Disordered" evidence="5">
    <location>
        <begin position="1"/>
        <end position="33"/>
    </location>
</feature>
<feature type="transmembrane region" description="Helical" evidence="6">
    <location>
        <begin position="182"/>
        <end position="202"/>
    </location>
</feature>
<dbReference type="EMBL" id="OA882420">
    <property type="protein sequence ID" value="CAD7275251.1"/>
    <property type="molecule type" value="Genomic_DNA"/>
</dbReference>
<name>A0A7R9BH64_9CRUS</name>
<dbReference type="PROSITE" id="PS50850">
    <property type="entry name" value="MFS"/>
    <property type="match status" value="1"/>
</dbReference>
<dbReference type="EMBL" id="CAJPEX010000383">
    <property type="protein sequence ID" value="CAG0915403.1"/>
    <property type="molecule type" value="Genomic_DNA"/>
</dbReference>
<evidence type="ECO:0000256" key="6">
    <source>
        <dbReference type="SAM" id="Phobius"/>
    </source>
</evidence>
<dbReference type="Pfam" id="PF00083">
    <property type="entry name" value="Sugar_tr"/>
    <property type="match status" value="1"/>
</dbReference>
<dbReference type="OrthoDB" id="6346465at2759"/>
<reference evidence="8" key="1">
    <citation type="submission" date="2020-11" db="EMBL/GenBank/DDBJ databases">
        <authorList>
            <person name="Tran Van P."/>
        </authorList>
    </citation>
    <scope>NUCLEOTIDE SEQUENCE</scope>
</reference>
<dbReference type="Gene3D" id="1.20.1250.20">
    <property type="entry name" value="MFS general substrate transporter like domains"/>
    <property type="match status" value="1"/>
</dbReference>
<comment type="subcellular location">
    <subcellularLocation>
        <location evidence="1">Membrane</location>
        <topology evidence="1">Multi-pass membrane protein</topology>
    </subcellularLocation>
</comment>
<evidence type="ECO:0000256" key="3">
    <source>
        <dbReference type="ARBA" id="ARBA00022989"/>
    </source>
</evidence>
<feature type="transmembrane region" description="Helical" evidence="6">
    <location>
        <begin position="92"/>
        <end position="115"/>
    </location>
</feature>
<keyword evidence="2 6" id="KW-0812">Transmembrane</keyword>
<dbReference type="InterPro" id="IPR020846">
    <property type="entry name" value="MFS_dom"/>
</dbReference>
<dbReference type="InterPro" id="IPR036259">
    <property type="entry name" value="MFS_trans_sf"/>
</dbReference>
<feature type="domain" description="Major facilitator superfamily (MFS) profile" evidence="7">
    <location>
        <begin position="50"/>
        <end position="288"/>
    </location>
</feature>
<feature type="transmembrane region" description="Helical" evidence="6">
    <location>
        <begin position="59"/>
        <end position="80"/>
    </location>
</feature>
<accession>A0A7R9BH64</accession>
<keyword evidence="9" id="KW-1185">Reference proteome</keyword>
<feature type="compositionally biased region" description="Basic and acidic residues" evidence="5">
    <location>
        <begin position="1"/>
        <end position="19"/>
    </location>
</feature>
<evidence type="ECO:0000313" key="8">
    <source>
        <dbReference type="EMBL" id="CAD7275251.1"/>
    </source>
</evidence>